<evidence type="ECO:0000256" key="3">
    <source>
        <dbReference type="SAM" id="SignalP"/>
    </source>
</evidence>
<accession>A0A6A4VPB0</accession>
<comment type="caution">
    <text evidence="4">The sequence shown here is derived from an EMBL/GenBank/DDBJ whole genome shotgun (WGS) entry which is preliminary data.</text>
</comment>
<name>A0A6A4VPB0_AMPAM</name>
<keyword evidence="2" id="KW-0812">Transmembrane</keyword>
<sequence>MYQWTVVVLMCSAVAGTSRTGDGSAPAAPHQPAARPADGSSVPSDTKLGNDPDINRNNLFGITCARGLVRINGVCVHTRTAQPAPLPPGLADGGPEYDDVDDDDFLTQLGVDPDSLPPVVGGPVAMVPVPSVSPDPADVTPSVDEFLDSLSDEEFLRELLADSERADPPPAPCSGRGLFRRGVVLVAVGSALLALAVAVAAWTVVRRRRRCGRREVTV</sequence>
<feature type="compositionally biased region" description="Low complexity" evidence="1">
    <location>
        <begin position="25"/>
        <end position="37"/>
    </location>
</feature>
<proteinExistence type="predicted"/>
<feature type="region of interest" description="Disordered" evidence="1">
    <location>
        <begin position="80"/>
        <end position="101"/>
    </location>
</feature>
<feature type="region of interest" description="Disordered" evidence="1">
    <location>
        <begin position="18"/>
        <end position="53"/>
    </location>
</feature>
<protein>
    <submittedName>
        <fullName evidence="4">Uncharacterized protein</fullName>
    </submittedName>
</protein>
<feature type="transmembrane region" description="Helical" evidence="2">
    <location>
        <begin position="182"/>
        <end position="205"/>
    </location>
</feature>
<organism evidence="4 5">
    <name type="scientific">Amphibalanus amphitrite</name>
    <name type="common">Striped barnacle</name>
    <name type="synonym">Balanus amphitrite</name>
    <dbReference type="NCBI Taxonomy" id="1232801"/>
    <lineage>
        <taxon>Eukaryota</taxon>
        <taxon>Metazoa</taxon>
        <taxon>Ecdysozoa</taxon>
        <taxon>Arthropoda</taxon>
        <taxon>Crustacea</taxon>
        <taxon>Multicrustacea</taxon>
        <taxon>Cirripedia</taxon>
        <taxon>Thoracica</taxon>
        <taxon>Thoracicalcarea</taxon>
        <taxon>Balanomorpha</taxon>
        <taxon>Balanoidea</taxon>
        <taxon>Balanidae</taxon>
        <taxon>Amphibalaninae</taxon>
        <taxon>Amphibalanus</taxon>
    </lineage>
</organism>
<dbReference type="Proteomes" id="UP000440578">
    <property type="component" value="Unassembled WGS sequence"/>
</dbReference>
<keyword evidence="2" id="KW-0472">Membrane</keyword>
<feature type="chain" id="PRO_5025347953" evidence="3">
    <location>
        <begin position="17"/>
        <end position="218"/>
    </location>
</feature>
<reference evidence="4 5" key="1">
    <citation type="submission" date="2019-07" db="EMBL/GenBank/DDBJ databases">
        <title>Draft genome assembly of a fouling barnacle, Amphibalanus amphitrite (Darwin, 1854): The first reference genome for Thecostraca.</title>
        <authorList>
            <person name="Kim W."/>
        </authorList>
    </citation>
    <scope>NUCLEOTIDE SEQUENCE [LARGE SCALE GENOMIC DNA]</scope>
    <source>
        <strain evidence="4">SNU_AA5</strain>
        <tissue evidence="4">Soma without cirri and trophi</tissue>
    </source>
</reference>
<keyword evidence="3" id="KW-0732">Signal</keyword>
<keyword evidence="2" id="KW-1133">Transmembrane helix</keyword>
<feature type="signal peptide" evidence="3">
    <location>
        <begin position="1"/>
        <end position="16"/>
    </location>
</feature>
<evidence type="ECO:0000313" key="5">
    <source>
        <dbReference type="Proteomes" id="UP000440578"/>
    </source>
</evidence>
<keyword evidence="5" id="KW-1185">Reference proteome</keyword>
<evidence type="ECO:0000256" key="1">
    <source>
        <dbReference type="SAM" id="MobiDB-lite"/>
    </source>
</evidence>
<evidence type="ECO:0000313" key="4">
    <source>
        <dbReference type="EMBL" id="KAF0296035.1"/>
    </source>
</evidence>
<dbReference type="EMBL" id="VIIS01001585">
    <property type="protein sequence ID" value="KAF0296035.1"/>
    <property type="molecule type" value="Genomic_DNA"/>
</dbReference>
<dbReference type="AlphaFoldDB" id="A0A6A4VPB0"/>
<evidence type="ECO:0000256" key="2">
    <source>
        <dbReference type="SAM" id="Phobius"/>
    </source>
</evidence>
<gene>
    <name evidence="4" type="ORF">FJT64_006499</name>
</gene>